<proteinExistence type="predicted"/>
<dbReference type="AlphaFoldDB" id="A0A4U6VTE4"/>
<gene>
    <name evidence="2" type="ORF">SEVIR_2G086000v2</name>
</gene>
<protein>
    <submittedName>
        <fullName evidence="2">Uncharacterized protein</fullName>
    </submittedName>
</protein>
<keyword evidence="3" id="KW-1185">Reference proteome</keyword>
<accession>A0A4U6VTE4</accession>
<dbReference type="EMBL" id="CM016553">
    <property type="protein sequence ID" value="TKW31149.1"/>
    <property type="molecule type" value="Genomic_DNA"/>
</dbReference>
<evidence type="ECO:0000313" key="2">
    <source>
        <dbReference type="EMBL" id="TKW31149.1"/>
    </source>
</evidence>
<feature type="region of interest" description="Disordered" evidence="1">
    <location>
        <begin position="172"/>
        <end position="220"/>
    </location>
</feature>
<evidence type="ECO:0000256" key="1">
    <source>
        <dbReference type="SAM" id="MobiDB-lite"/>
    </source>
</evidence>
<sequence length="324" mass="34565">MSRPSVASSSSRSLATTSYGSLSAAQSSAITLGTRLPPTLTGAPAVTLSRSSSAVFHRQPASLLSSWSLSRSSSAVFHRQPASLLPSWSLPRSVDGSVGGLQSAGRTWAAPCPWTTPSSSIYYPTSRSHYPTYANGAMTWPSSSASQGTDAATSTRFQPEDPSLYCYSEYSTPKSSAPPSVDGVTATIPSRWSSTATSSHHESAQPTGGGSSLRPWGSNVARAGPDNRRYMYGHPAVAAVDPAVKIAPQAVHAQLLPAAMRNTLPNQGYSSYVFMESADPTRFGFDHQIMPNITKATTQTQMRGRRRVSRRWCPFMCWGCEVSC</sequence>
<dbReference type="Proteomes" id="UP000298652">
    <property type="component" value="Chromosome 2"/>
</dbReference>
<evidence type="ECO:0000313" key="3">
    <source>
        <dbReference type="Proteomes" id="UP000298652"/>
    </source>
</evidence>
<name>A0A4U6VTE4_SETVI</name>
<dbReference type="Gramene" id="TKW31149">
    <property type="protein sequence ID" value="TKW31149"/>
    <property type="gene ID" value="SEVIR_2G086000v2"/>
</dbReference>
<reference evidence="2" key="1">
    <citation type="submission" date="2019-03" db="EMBL/GenBank/DDBJ databases">
        <title>WGS assembly of Setaria viridis.</title>
        <authorList>
            <person name="Huang P."/>
            <person name="Jenkins J."/>
            <person name="Grimwood J."/>
            <person name="Barry K."/>
            <person name="Healey A."/>
            <person name="Mamidi S."/>
            <person name="Sreedasyam A."/>
            <person name="Shu S."/>
            <person name="Feldman M."/>
            <person name="Wu J."/>
            <person name="Yu Y."/>
            <person name="Chen C."/>
            <person name="Johnson J."/>
            <person name="Rokhsar D."/>
            <person name="Baxter I."/>
            <person name="Schmutz J."/>
            <person name="Brutnell T."/>
            <person name="Kellogg E."/>
        </authorList>
    </citation>
    <scope>NUCLEOTIDE SEQUENCE [LARGE SCALE GENOMIC DNA]</scope>
</reference>
<dbReference type="OMA" id="YVFMESA"/>
<organism evidence="2 3">
    <name type="scientific">Setaria viridis</name>
    <name type="common">Green bristlegrass</name>
    <name type="synonym">Setaria italica subsp. viridis</name>
    <dbReference type="NCBI Taxonomy" id="4556"/>
    <lineage>
        <taxon>Eukaryota</taxon>
        <taxon>Viridiplantae</taxon>
        <taxon>Streptophyta</taxon>
        <taxon>Embryophyta</taxon>
        <taxon>Tracheophyta</taxon>
        <taxon>Spermatophyta</taxon>
        <taxon>Magnoliopsida</taxon>
        <taxon>Liliopsida</taxon>
        <taxon>Poales</taxon>
        <taxon>Poaceae</taxon>
        <taxon>PACMAD clade</taxon>
        <taxon>Panicoideae</taxon>
        <taxon>Panicodae</taxon>
        <taxon>Paniceae</taxon>
        <taxon>Cenchrinae</taxon>
        <taxon>Setaria</taxon>
    </lineage>
</organism>